<dbReference type="Proteomes" id="UP000834106">
    <property type="component" value="Chromosome 10"/>
</dbReference>
<dbReference type="InterPro" id="IPR036047">
    <property type="entry name" value="F-box-like_dom_sf"/>
</dbReference>
<sequence>MARRERKTVSSGSCSGFHALPEACIANALSLTSPKDACRLSSVSSMFSSAAGSDAVWERFLPSDYRDIISRSIDGADSILSEFRSKKELYFHLCQVPILIDSGTKSFLLDKETGKKCFMLAARDLFIEGGDTPEYWEWISFTESRFPEVAKLNRIRRFEVRGKINASMLSSGTKYSAYIIYTWNSRFQGFDYEPAESLVGISGHDGKKRTVCLDPRGAGYRNLPFNHRNPPGYRWRHGNVPIDHNTEYPKSRADGWMEVELGVFFVEGKEDSDVEISLMEVKGGNWKNGLIIQGIEIRPKAGCWQWRQVKGNALAVVAVAPGGRDGAGSDGCLLAAAI</sequence>
<evidence type="ECO:0000259" key="1">
    <source>
        <dbReference type="Pfam" id="PF00646"/>
    </source>
</evidence>
<organism evidence="2 3">
    <name type="scientific">Fraxinus pennsylvanica</name>
    <dbReference type="NCBI Taxonomy" id="56036"/>
    <lineage>
        <taxon>Eukaryota</taxon>
        <taxon>Viridiplantae</taxon>
        <taxon>Streptophyta</taxon>
        <taxon>Embryophyta</taxon>
        <taxon>Tracheophyta</taxon>
        <taxon>Spermatophyta</taxon>
        <taxon>Magnoliopsida</taxon>
        <taxon>eudicotyledons</taxon>
        <taxon>Gunneridae</taxon>
        <taxon>Pentapetalae</taxon>
        <taxon>asterids</taxon>
        <taxon>lamiids</taxon>
        <taxon>Lamiales</taxon>
        <taxon>Oleaceae</taxon>
        <taxon>Oleeae</taxon>
        <taxon>Fraxinus</taxon>
    </lineage>
</organism>
<proteinExistence type="predicted"/>
<name>A0AAD1ZGK7_9LAMI</name>
<dbReference type="PANTHER" id="PTHR32278:SF111">
    <property type="entry name" value="F-BOX PROTEIN PP2-B12-RELATED"/>
    <property type="match status" value="1"/>
</dbReference>
<evidence type="ECO:0000313" key="3">
    <source>
        <dbReference type="Proteomes" id="UP000834106"/>
    </source>
</evidence>
<dbReference type="CDD" id="cd22162">
    <property type="entry name" value="F-box_AtSKIP3-like"/>
    <property type="match status" value="1"/>
</dbReference>
<feature type="domain" description="F-box" evidence="1">
    <location>
        <begin position="19"/>
        <end position="58"/>
    </location>
</feature>
<reference evidence="2" key="1">
    <citation type="submission" date="2023-05" db="EMBL/GenBank/DDBJ databases">
        <authorList>
            <person name="Huff M."/>
        </authorList>
    </citation>
    <scope>NUCLEOTIDE SEQUENCE</scope>
</reference>
<dbReference type="InterPro" id="IPR001810">
    <property type="entry name" value="F-box_dom"/>
</dbReference>
<dbReference type="SUPFAM" id="SSF81383">
    <property type="entry name" value="F-box domain"/>
    <property type="match status" value="1"/>
</dbReference>
<dbReference type="InterPro" id="IPR025886">
    <property type="entry name" value="PP2-like"/>
</dbReference>
<dbReference type="Pfam" id="PF00646">
    <property type="entry name" value="F-box"/>
    <property type="match status" value="1"/>
</dbReference>
<evidence type="ECO:0000313" key="2">
    <source>
        <dbReference type="EMBL" id="CAI9768989.1"/>
    </source>
</evidence>
<dbReference type="EMBL" id="OU503045">
    <property type="protein sequence ID" value="CAI9768989.1"/>
    <property type="molecule type" value="Genomic_DNA"/>
</dbReference>
<gene>
    <name evidence="2" type="ORF">FPE_LOCUS17301</name>
</gene>
<dbReference type="AlphaFoldDB" id="A0AAD1ZGK7"/>
<accession>A0AAD1ZGK7</accession>
<dbReference type="PANTHER" id="PTHR32278">
    <property type="entry name" value="F-BOX DOMAIN-CONTAINING PROTEIN"/>
    <property type="match status" value="1"/>
</dbReference>
<dbReference type="Pfam" id="PF14299">
    <property type="entry name" value="PP2"/>
    <property type="match status" value="1"/>
</dbReference>
<keyword evidence="3" id="KW-1185">Reference proteome</keyword>
<protein>
    <recommendedName>
        <fullName evidence="1">F-box domain-containing protein</fullName>
    </recommendedName>
</protein>